<evidence type="ECO:0000313" key="1">
    <source>
        <dbReference type="EMBL" id="GMF02399.1"/>
    </source>
</evidence>
<dbReference type="EMBL" id="BSXS01012468">
    <property type="protein sequence ID" value="GMF02399.1"/>
    <property type="molecule type" value="Genomic_DNA"/>
</dbReference>
<sequence length="397" mass="44483">MMASSSSTVNNQSQNGYNNNNNNNNNTSTGSFGTGGNGGSPHLGGGSSSSLPQNNNNSNNNTTNSSSASNYLTDKLMERIISMAVPTTTTETGEELQNILFRIEMQKSRPPLSVNVMSKNSILLLSRLSIPFEAIDSIVTIFNWTNPTLTLTFLSFITLIILKPVVLLALPFFYICFEVIVPAFIKRHPLDPVTGIPTYGPALKKIDLPKPVPEISREFLLNVTDLQNHMLIYIVAWDFLVKWGVRFLYFKDEKITSFIFLSCLSIGCLISCFGTWIFIVSLPLIKLFAVILLWSFTVMMHPTYRDGLLSLLYSEETRLGFVTWTNKLEHKLKQELKLREAKEIKELEIFELQTLNPDTHNWDVVCFTNEIYSVNSHSKLNTLPIGGTMQLGNMAGC</sequence>
<organism evidence="1 2">
    <name type="scientific">Ambrosiozyma monospora</name>
    <name type="common">Yeast</name>
    <name type="synonym">Endomycopsis monosporus</name>
    <dbReference type="NCBI Taxonomy" id="43982"/>
    <lineage>
        <taxon>Eukaryota</taxon>
        <taxon>Fungi</taxon>
        <taxon>Dikarya</taxon>
        <taxon>Ascomycota</taxon>
        <taxon>Saccharomycotina</taxon>
        <taxon>Pichiomycetes</taxon>
        <taxon>Pichiales</taxon>
        <taxon>Pichiaceae</taxon>
        <taxon>Ambrosiozyma</taxon>
    </lineage>
</organism>
<reference evidence="1" key="1">
    <citation type="submission" date="2023-04" db="EMBL/GenBank/DDBJ databases">
        <title>Ambrosiozyma monospora NBRC 10751.</title>
        <authorList>
            <person name="Ichikawa N."/>
            <person name="Sato H."/>
            <person name="Tonouchi N."/>
        </authorList>
    </citation>
    <scope>NUCLEOTIDE SEQUENCE</scope>
    <source>
        <strain evidence="1">NBRC 10751</strain>
    </source>
</reference>
<evidence type="ECO:0000313" key="2">
    <source>
        <dbReference type="Proteomes" id="UP001165064"/>
    </source>
</evidence>
<comment type="caution">
    <text evidence="1">The sequence shown here is derived from an EMBL/GenBank/DDBJ whole genome shotgun (WGS) entry which is preliminary data.</text>
</comment>
<accession>A0ACB5U660</accession>
<protein>
    <submittedName>
        <fullName evidence="1">Unnamed protein product</fullName>
    </submittedName>
</protein>
<proteinExistence type="predicted"/>
<dbReference type="Proteomes" id="UP001165064">
    <property type="component" value="Unassembled WGS sequence"/>
</dbReference>
<gene>
    <name evidence="1" type="ORF">Amon02_001145100</name>
</gene>
<keyword evidence="2" id="KW-1185">Reference proteome</keyword>
<name>A0ACB5U660_AMBMO</name>